<dbReference type="InterPro" id="IPR005162">
    <property type="entry name" value="Retrotrans_gag_dom"/>
</dbReference>
<dbReference type="PANTHER" id="PTHR33223">
    <property type="entry name" value="CCHC-TYPE DOMAIN-CONTAINING PROTEIN"/>
    <property type="match status" value="1"/>
</dbReference>
<keyword evidence="3" id="KW-1185">Reference proteome</keyword>
<dbReference type="EMBL" id="CP133613">
    <property type="protein sequence ID" value="WMV14300.1"/>
    <property type="molecule type" value="Genomic_DNA"/>
</dbReference>
<dbReference type="Pfam" id="PF03732">
    <property type="entry name" value="Retrotrans_gag"/>
    <property type="match status" value="1"/>
</dbReference>
<sequence>MTTARVRDFTRINPLKFYDSKVEEDPQEFIDEVYKILAIKGVTLVEKAKFTACQLKRVAKIWFNQWKETRPIEADPIEWERLKSAFLDRFFPLELREPKVLEFINLSQGNMSVREYALKLTQLSKYAPSIVADHRAKISKYVLSVFDMVVKECCTAMLVHDMDISRLMMSGGQGRSRFRQKFSGQDLIVLLSCCPIYFWPIARTWRLELHRFTGEEQLSLLLMGFRRLFVSSEFTINGGTRAKRKAEGGTVSANGFTMWVVVVGPVARKNGEWRWGFAHRSEAR</sequence>
<evidence type="ECO:0000313" key="2">
    <source>
        <dbReference type="EMBL" id="WMV14300.1"/>
    </source>
</evidence>
<evidence type="ECO:0000313" key="3">
    <source>
        <dbReference type="Proteomes" id="UP001234989"/>
    </source>
</evidence>
<reference evidence="2" key="1">
    <citation type="submission" date="2023-08" db="EMBL/GenBank/DDBJ databases">
        <title>A de novo genome assembly of Solanum verrucosum Schlechtendal, a Mexican diploid species geographically isolated from the other diploid A-genome species in potato relatives.</title>
        <authorList>
            <person name="Hosaka K."/>
        </authorList>
    </citation>
    <scope>NUCLEOTIDE SEQUENCE</scope>
    <source>
        <tissue evidence="2">Young leaves</tissue>
    </source>
</reference>
<feature type="domain" description="Retrotransposon gag" evidence="1">
    <location>
        <begin position="50"/>
        <end position="141"/>
    </location>
</feature>
<protein>
    <recommendedName>
        <fullName evidence="1">Retrotransposon gag domain-containing protein</fullName>
    </recommendedName>
</protein>
<organism evidence="2 3">
    <name type="scientific">Solanum verrucosum</name>
    <dbReference type="NCBI Taxonomy" id="315347"/>
    <lineage>
        <taxon>Eukaryota</taxon>
        <taxon>Viridiplantae</taxon>
        <taxon>Streptophyta</taxon>
        <taxon>Embryophyta</taxon>
        <taxon>Tracheophyta</taxon>
        <taxon>Spermatophyta</taxon>
        <taxon>Magnoliopsida</taxon>
        <taxon>eudicotyledons</taxon>
        <taxon>Gunneridae</taxon>
        <taxon>Pentapetalae</taxon>
        <taxon>asterids</taxon>
        <taxon>lamiids</taxon>
        <taxon>Solanales</taxon>
        <taxon>Solanaceae</taxon>
        <taxon>Solanoideae</taxon>
        <taxon>Solaneae</taxon>
        <taxon>Solanum</taxon>
    </lineage>
</organism>
<gene>
    <name evidence="2" type="ORF">MTR67_007685</name>
</gene>
<evidence type="ECO:0000259" key="1">
    <source>
        <dbReference type="Pfam" id="PF03732"/>
    </source>
</evidence>
<dbReference type="Proteomes" id="UP001234989">
    <property type="component" value="Chromosome 2"/>
</dbReference>
<proteinExistence type="predicted"/>
<dbReference type="PANTHER" id="PTHR33223:SF11">
    <property type="entry name" value="ELEMENT PROTEIN, PUTATIVE-RELATED"/>
    <property type="match status" value="1"/>
</dbReference>
<name>A0AAF0Q2F8_SOLVR</name>
<accession>A0AAF0Q2F8</accession>
<dbReference type="AlphaFoldDB" id="A0AAF0Q2F8"/>